<evidence type="ECO:0000313" key="3">
    <source>
        <dbReference type="EMBL" id="HGM07166.1"/>
    </source>
</evidence>
<dbReference type="AlphaFoldDB" id="A0A7C4D0D4"/>
<dbReference type="Gene3D" id="3.40.50.1010">
    <property type="entry name" value="5'-nuclease"/>
    <property type="match status" value="1"/>
</dbReference>
<accession>A0A7C4D0D4</accession>
<sequence length="152" mass="17403">MEINRLGTHQVMIKTYFTFPCIAILDTNIILLIAQNKIKYDNVIETINGCIPSLILPIYNELKRIASENTERGRLALWSLNNLVSKLNMVRVEGDDIVKGDEAILHVINKLKDVTKIVVVTADMELKNKLIKNRIHVVWYREAKNGLESITF</sequence>
<proteinExistence type="predicted"/>
<organism evidence="3">
    <name type="scientific">Ignisphaera aggregans</name>
    <dbReference type="NCBI Taxonomy" id="334771"/>
    <lineage>
        <taxon>Archaea</taxon>
        <taxon>Thermoproteota</taxon>
        <taxon>Thermoprotei</taxon>
        <taxon>Desulfurococcales</taxon>
        <taxon>Desulfurococcaceae</taxon>
        <taxon>Ignisphaera</taxon>
    </lineage>
</organism>
<dbReference type="SUPFAM" id="SSF88723">
    <property type="entry name" value="PIN domain-like"/>
    <property type="match status" value="1"/>
</dbReference>
<feature type="domain" description="VapC9 PIN-like" evidence="2">
    <location>
        <begin position="24"/>
        <end position="141"/>
    </location>
</feature>
<keyword evidence="1" id="KW-1133">Transmembrane helix</keyword>
<reference evidence="3" key="1">
    <citation type="journal article" date="2020" name="mSystems">
        <title>Genome- and Community-Level Interaction Insights into Carbon Utilization and Element Cycling Functions of Hydrothermarchaeota in Hydrothermal Sediment.</title>
        <authorList>
            <person name="Zhou Z."/>
            <person name="Liu Y."/>
            <person name="Xu W."/>
            <person name="Pan J."/>
            <person name="Luo Z.H."/>
            <person name="Li M."/>
        </authorList>
    </citation>
    <scope>NUCLEOTIDE SEQUENCE [LARGE SCALE GENOMIC DNA]</scope>
    <source>
        <strain evidence="3">SpSt-658</strain>
    </source>
</reference>
<keyword evidence="1" id="KW-0472">Membrane</keyword>
<dbReference type="InterPro" id="IPR041120">
    <property type="entry name" value="PIN_9"/>
</dbReference>
<feature type="transmembrane region" description="Helical" evidence="1">
    <location>
        <begin position="16"/>
        <end position="34"/>
    </location>
</feature>
<comment type="caution">
    <text evidence="3">The sequence shown here is derived from an EMBL/GenBank/DDBJ whole genome shotgun (WGS) entry which is preliminary data.</text>
</comment>
<evidence type="ECO:0000259" key="2">
    <source>
        <dbReference type="Pfam" id="PF18477"/>
    </source>
</evidence>
<dbReference type="EMBL" id="DTCA01000065">
    <property type="protein sequence ID" value="HGM07166.1"/>
    <property type="molecule type" value="Genomic_DNA"/>
</dbReference>
<evidence type="ECO:0000256" key="1">
    <source>
        <dbReference type="SAM" id="Phobius"/>
    </source>
</evidence>
<dbReference type="InterPro" id="IPR029060">
    <property type="entry name" value="PIN-like_dom_sf"/>
</dbReference>
<gene>
    <name evidence="3" type="ORF">ENU31_01975</name>
</gene>
<protein>
    <recommendedName>
        <fullName evidence="2">VapC9 PIN-like domain-containing protein</fullName>
    </recommendedName>
</protein>
<keyword evidence="1" id="KW-0812">Transmembrane</keyword>
<name>A0A7C4D0D4_9CREN</name>
<dbReference type="Pfam" id="PF18477">
    <property type="entry name" value="PIN_9"/>
    <property type="match status" value="1"/>
</dbReference>